<dbReference type="Gene3D" id="2.40.30.170">
    <property type="match status" value="1"/>
</dbReference>
<comment type="subcellular location">
    <subcellularLocation>
        <location evidence="1">Cell envelope</location>
    </subcellularLocation>
</comment>
<dbReference type="Gene3D" id="2.40.50.100">
    <property type="match status" value="2"/>
</dbReference>
<dbReference type="Pfam" id="PF25917">
    <property type="entry name" value="BSH_RND"/>
    <property type="match status" value="1"/>
</dbReference>
<feature type="transmembrane region" description="Helical" evidence="6">
    <location>
        <begin position="22"/>
        <end position="44"/>
    </location>
</feature>
<proteinExistence type="inferred from homology"/>
<name>A0ABZ2JTW7_9BACT</name>
<dbReference type="InterPro" id="IPR058792">
    <property type="entry name" value="Beta-barrel_RND_2"/>
</dbReference>
<evidence type="ECO:0000259" key="8">
    <source>
        <dbReference type="Pfam" id="PF25954"/>
    </source>
</evidence>
<evidence type="ECO:0000259" key="7">
    <source>
        <dbReference type="Pfam" id="PF25917"/>
    </source>
</evidence>
<dbReference type="EMBL" id="CP089982">
    <property type="protein sequence ID" value="WXA89923.1"/>
    <property type="molecule type" value="Genomic_DNA"/>
</dbReference>
<keyword evidence="10" id="KW-1185">Reference proteome</keyword>
<evidence type="ECO:0000256" key="1">
    <source>
        <dbReference type="ARBA" id="ARBA00004196"/>
    </source>
</evidence>
<feature type="domain" description="CusB-like beta-barrel" evidence="8">
    <location>
        <begin position="245"/>
        <end position="321"/>
    </location>
</feature>
<dbReference type="SUPFAM" id="SSF111369">
    <property type="entry name" value="HlyD-like secretion proteins"/>
    <property type="match status" value="1"/>
</dbReference>
<keyword evidence="6" id="KW-1133">Transmembrane helix</keyword>
<dbReference type="NCBIfam" id="TIGR01730">
    <property type="entry name" value="RND_mfp"/>
    <property type="match status" value="1"/>
</dbReference>
<evidence type="ECO:0000256" key="4">
    <source>
        <dbReference type="SAM" id="Coils"/>
    </source>
</evidence>
<evidence type="ECO:0000256" key="5">
    <source>
        <dbReference type="SAM" id="MobiDB-lite"/>
    </source>
</evidence>
<feature type="domain" description="Multidrug resistance protein MdtA-like barrel-sandwich hybrid" evidence="7">
    <location>
        <begin position="80"/>
        <end position="233"/>
    </location>
</feature>
<keyword evidence="6" id="KW-0812">Transmembrane</keyword>
<evidence type="ECO:0000313" key="9">
    <source>
        <dbReference type="EMBL" id="WXA89923.1"/>
    </source>
</evidence>
<evidence type="ECO:0000256" key="2">
    <source>
        <dbReference type="ARBA" id="ARBA00009477"/>
    </source>
</evidence>
<keyword evidence="6" id="KW-0472">Membrane</keyword>
<reference evidence="9 10" key="1">
    <citation type="submission" date="2021-12" db="EMBL/GenBank/DDBJ databases">
        <title>Discovery of the Pendulisporaceae a myxobacterial family with distinct sporulation behavior and unique specialized metabolism.</title>
        <authorList>
            <person name="Garcia R."/>
            <person name="Popoff A."/>
            <person name="Bader C.D."/>
            <person name="Loehr J."/>
            <person name="Walesch S."/>
            <person name="Walt C."/>
            <person name="Boldt J."/>
            <person name="Bunk B."/>
            <person name="Haeckl F.J.F.P.J."/>
            <person name="Gunesch A.P."/>
            <person name="Birkelbach J."/>
            <person name="Nuebel U."/>
            <person name="Pietschmann T."/>
            <person name="Bach T."/>
            <person name="Mueller R."/>
        </authorList>
    </citation>
    <scope>NUCLEOTIDE SEQUENCE [LARGE SCALE GENOMIC DNA]</scope>
    <source>
        <strain evidence="9 10">MSr12523</strain>
    </source>
</reference>
<comment type="similarity">
    <text evidence="2">Belongs to the membrane fusion protein (MFP) (TC 8.A.1) family.</text>
</comment>
<gene>
    <name evidence="9" type="ORF">LZC95_25890</name>
</gene>
<dbReference type="PANTHER" id="PTHR32347:SF14">
    <property type="entry name" value="EFFLUX SYSTEM COMPONENT YKNX-RELATED"/>
    <property type="match status" value="1"/>
</dbReference>
<evidence type="ECO:0000313" key="10">
    <source>
        <dbReference type="Proteomes" id="UP001379533"/>
    </source>
</evidence>
<dbReference type="Pfam" id="PF25954">
    <property type="entry name" value="Beta-barrel_RND_2"/>
    <property type="match status" value="1"/>
</dbReference>
<protein>
    <submittedName>
        <fullName evidence="9">Efflux RND transporter periplasmic adaptor subunit</fullName>
    </submittedName>
</protein>
<dbReference type="InterPro" id="IPR050465">
    <property type="entry name" value="UPF0194_transport"/>
</dbReference>
<keyword evidence="3 4" id="KW-0175">Coiled coil</keyword>
<organism evidence="9 10">
    <name type="scientific">Pendulispora brunnea</name>
    <dbReference type="NCBI Taxonomy" id="2905690"/>
    <lineage>
        <taxon>Bacteria</taxon>
        <taxon>Pseudomonadati</taxon>
        <taxon>Myxococcota</taxon>
        <taxon>Myxococcia</taxon>
        <taxon>Myxococcales</taxon>
        <taxon>Sorangiineae</taxon>
        <taxon>Pendulisporaceae</taxon>
        <taxon>Pendulispora</taxon>
    </lineage>
</organism>
<evidence type="ECO:0000256" key="6">
    <source>
        <dbReference type="SAM" id="Phobius"/>
    </source>
</evidence>
<feature type="compositionally biased region" description="Pro residues" evidence="5">
    <location>
        <begin position="338"/>
        <end position="349"/>
    </location>
</feature>
<dbReference type="InterPro" id="IPR006143">
    <property type="entry name" value="RND_pump_MFP"/>
</dbReference>
<dbReference type="RefSeq" id="WP_394840536.1">
    <property type="nucleotide sequence ID" value="NZ_CP089982.1"/>
</dbReference>
<feature type="region of interest" description="Disordered" evidence="5">
    <location>
        <begin position="338"/>
        <end position="358"/>
    </location>
</feature>
<dbReference type="Proteomes" id="UP001379533">
    <property type="component" value="Chromosome"/>
</dbReference>
<sequence length="399" mass="42606">MLESTEDVRRVLGIGKRKGRQILLRAAFGAVLLVTLVLGVRAFLRRRAESARPRYTTEKVAQQDLRVTVAATGKLQGLATVEVGAEVTGKVQRVLVGYNDRVIKGQVLAEIDPEQLRADVEQQRAQVLAAESDIEQAVATLAEKSQARQRAKEQAALGLIAQKDLEAAEAAAARAAADLSGKRANAEIRRANLKAAASKLGKTKIVAPMDGIVLSRSVEPGQTVTAGYTTPVLFKVAEDLSKLELHVNVAESDIGRVREGQEAFFGVDAYPSRQFSSRVLSLRNEPKTEQNVVTYEAVLTVDNADRVLRPGMTATATIVSETISRAIVVPNAALRFVPPPSPSAGPPPRAGEKRVHVRRGDELVPVAVKTGASDGSVTELLGSSLEVGSEIVVDVAQQP</sequence>
<dbReference type="PANTHER" id="PTHR32347">
    <property type="entry name" value="EFFLUX SYSTEM COMPONENT YKNX-RELATED"/>
    <property type="match status" value="1"/>
</dbReference>
<dbReference type="InterPro" id="IPR058625">
    <property type="entry name" value="MdtA-like_BSH"/>
</dbReference>
<accession>A0ABZ2JTW7</accession>
<feature type="coiled-coil region" evidence="4">
    <location>
        <begin position="120"/>
        <end position="196"/>
    </location>
</feature>
<dbReference type="Gene3D" id="2.40.420.20">
    <property type="match status" value="1"/>
</dbReference>
<evidence type="ECO:0000256" key="3">
    <source>
        <dbReference type="ARBA" id="ARBA00023054"/>
    </source>
</evidence>